<organism evidence="10 11">
    <name type="scientific">Leptothrix cholodnii (strain ATCC 51168 / LMG 8142 / SP-6)</name>
    <name type="common">Leptothrix discophora (strain SP-6)</name>
    <dbReference type="NCBI Taxonomy" id="395495"/>
    <lineage>
        <taxon>Bacteria</taxon>
        <taxon>Pseudomonadati</taxon>
        <taxon>Pseudomonadota</taxon>
        <taxon>Betaproteobacteria</taxon>
        <taxon>Burkholderiales</taxon>
        <taxon>Sphaerotilaceae</taxon>
        <taxon>Leptothrix</taxon>
    </lineage>
</organism>
<evidence type="ECO:0000256" key="2">
    <source>
        <dbReference type="ARBA" id="ARBA00006464"/>
    </source>
</evidence>
<dbReference type="KEGG" id="lch:Lcho_2319"/>
<dbReference type="PANTHER" id="PTHR30576">
    <property type="entry name" value="COLANIC BIOSYNTHESIS UDP-GLUCOSE LIPID CARRIER TRANSFERASE"/>
    <property type="match status" value="1"/>
</dbReference>
<evidence type="ECO:0000256" key="8">
    <source>
        <dbReference type="SAM" id="Phobius"/>
    </source>
</evidence>
<dbReference type="STRING" id="395495.Lcho_2319"/>
<dbReference type="Proteomes" id="UP000001693">
    <property type="component" value="Chromosome"/>
</dbReference>
<keyword evidence="4 8" id="KW-0812">Transmembrane</keyword>
<feature type="compositionally biased region" description="Low complexity" evidence="7">
    <location>
        <begin position="1"/>
        <end position="13"/>
    </location>
</feature>
<keyword evidence="3 10" id="KW-0808">Transferase</keyword>
<dbReference type="RefSeq" id="WP_012347342.1">
    <property type="nucleotide sequence ID" value="NC_010524.1"/>
</dbReference>
<reference evidence="10 11" key="1">
    <citation type="submission" date="2008-03" db="EMBL/GenBank/DDBJ databases">
        <title>Complete sequence of Leptothrix cholodnii SP-6.</title>
        <authorList>
            <consortium name="US DOE Joint Genome Institute"/>
            <person name="Copeland A."/>
            <person name="Lucas S."/>
            <person name="Lapidus A."/>
            <person name="Glavina del Rio T."/>
            <person name="Dalin E."/>
            <person name="Tice H."/>
            <person name="Bruce D."/>
            <person name="Goodwin L."/>
            <person name="Pitluck S."/>
            <person name="Chertkov O."/>
            <person name="Brettin T."/>
            <person name="Detter J.C."/>
            <person name="Han C."/>
            <person name="Kuske C.R."/>
            <person name="Schmutz J."/>
            <person name="Larimer F."/>
            <person name="Land M."/>
            <person name="Hauser L."/>
            <person name="Kyrpides N."/>
            <person name="Lykidis A."/>
            <person name="Emerson D."/>
            <person name="Richardson P."/>
        </authorList>
    </citation>
    <scope>NUCLEOTIDE SEQUENCE [LARGE SCALE GENOMIC DNA]</scope>
    <source>
        <strain evidence="11">ATCC 51168 / LMG 8142 / SP-6</strain>
    </source>
</reference>
<comment type="subcellular location">
    <subcellularLocation>
        <location evidence="1">Membrane</location>
        <topology evidence="1">Multi-pass membrane protein</topology>
    </subcellularLocation>
</comment>
<dbReference type="InterPro" id="IPR003362">
    <property type="entry name" value="Bact_transf"/>
</dbReference>
<dbReference type="EC" id="2.7.8.6" evidence="10"/>
<feature type="transmembrane region" description="Helical" evidence="8">
    <location>
        <begin position="311"/>
        <end position="332"/>
    </location>
</feature>
<dbReference type="GO" id="GO:0047360">
    <property type="term" value="F:undecaprenyl-phosphate galactose phosphotransferase activity"/>
    <property type="evidence" value="ECO:0007669"/>
    <property type="project" value="UniProtKB-EC"/>
</dbReference>
<keyword evidence="6 8" id="KW-0472">Membrane</keyword>
<feature type="transmembrane region" description="Helical" evidence="8">
    <location>
        <begin position="140"/>
        <end position="162"/>
    </location>
</feature>
<dbReference type="Pfam" id="PF13727">
    <property type="entry name" value="CoA_binding_3"/>
    <property type="match status" value="1"/>
</dbReference>
<evidence type="ECO:0000256" key="7">
    <source>
        <dbReference type="SAM" id="MobiDB-lite"/>
    </source>
</evidence>
<dbReference type="InterPro" id="IPR036291">
    <property type="entry name" value="NAD(P)-bd_dom_sf"/>
</dbReference>
<dbReference type="AlphaFoldDB" id="B1Y462"/>
<dbReference type="SUPFAM" id="SSF51735">
    <property type="entry name" value="NAD(P)-binding Rossmann-fold domains"/>
    <property type="match status" value="1"/>
</dbReference>
<proteinExistence type="inferred from homology"/>
<dbReference type="InterPro" id="IPR017473">
    <property type="entry name" value="Undecaprenyl-P_gluc_Ptfrase"/>
</dbReference>
<keyword evidence="5 8" id="KW-1133">Transmembrane helix</keyword>
<dbReference type="eggNOG" id="COG1086">
    <property type="taxonomic scope" value="Bacteria"/>
</dbReference>
<evidence type="ECO:0000313" key="10">
    <source>
        <dbReference type="EMBL" id="ACB34584.1"/>
    </source>
</evidence>
<protein>
    <submittedName>
        <fullName evidence="10">Undecaprenyl-phosphate glucose phosphotransferase</fullName>
        <ecNumber evidence="10">2.7.8.6</ecNumber>
    </submittedName>
</protein>
<feature type="region of interest" description="Disordered" evidence="7">
    <location>
        <begin position="1"/>
        <end position="21"/>
    </location>
</feature>
<dbReference type="HOGENOM" id="CLU_024920_0_1_4"/>
<dbReference type="GO" id="GO:0009242">
    <property type="term" value="P:colanic acid biosynthetic process"/>
    <property type="evidence" value="ECO:0007669"/>
    <property type="project" value="TreeGrafter"/>
</dbReference>
<dbReference type="NCBIfam" id="TIGR03025">
    <property type="entry name" value="EPS_sugtrans"/>
    <property type="match status" value="1"/>
</dbReference>
<dbReference type="GO" id="GO:0016020">
    <property type="term" value="C:membrane"/>
    <property type="evidence" value="ECO:0007669"/>
    <property type="project" value="UniProtKB-SubCell"/>
</dbReference>
<sequence>MTAQPSAAASLPSPAKPDHGNAVRQISPAWQLGNAMLGARGFAPTPPQSISSFVAGIAEPMVSVLALMLCTLAFDEPIDRATELLALVVMVLTFPGANRFHSSPATAASGIVGSWITVTCVLLLVGYATDTYKFFNTEAVTLWLVVSPLLHGLVAATGHIWLRQRARKEHARRRALVIGAGELGVRVANMLRQRSAVGHDFIGFVEDRDLERCPASARHDVIGSMQQVQDIIRERGIRDAYITLPLGSQPRISRLVSALQDSAATLYFVPDVFGVNVIQGRMRNLDGVPVVGLLESPFIGTNALLKRASDIVISSLILVLIAPIMLAIAIGIKRTSPGPVIFKQRRHGLDGREIVVYKFRSMTTQDNGPVVQQATRNDPRVTPFGAFLRRTSLDELPQFINVLQGRMSIVGPRPHALAHNEQYRELIKAYMVRHKVRPGITGWAQVNGSRGETDTTDKMAERVRLDIEYLRNWSLGLDLRIIARTAGLTLFDRNAY</sequence>
<feature type="domain" description="Bacterial sugar transferase" evidence="9">
    <location>
        <begin position="306"/>
        <end position="488"/>
    </location>
</feature>
<dbReference type="Pfam" id="PF02397">
    <property type="entry name" value="Bac_transf"/>
    <property type="match status" value="1"/>
</dbReference>
<keyword evidence="11" id="KW-1185">Reference proteome</keyword>
<feature type="transmembrane region" description="Helical" evidence="8">
    <location>
        <begin position="105"/>
        <end position="128"/>
    </location>
</feature>
<dbReference type="eggNOG" id="COG2148">
    <property type="taxonomic scope" value="Bacteria"/>
</dbReference>
<evidence type="ECO:0000256" key="6">
    <source>
        <dbReference type="ARBA" id="ARBA00023136"/>
    </source>
</evidence>
<evidence type="ECO:0000256" key="3">
    <source>
        <dbReference type="ARBA" id="ARBA00022679"/>
    </source>
</evidence>
<accession>B1Y462</accession>
<dbReference type="InterPro" id="IPR017475">
    <property type="entry name" value="EPS_sugar_tfrase"/>
</dbReference>
<dbReference type="Gene3D" id="3.40.50.720">
    <property type="entry name" value="NAD(P)-binding Rossmann-like Domain"/>
    <property type="match status" value="1"/>
</dbReference>
<dbReference type="PANTHER" id="PTHR30576:SF21">
    <property type="entry name" value="UDP-GLUCOSE:UNDECAPRENYL-PHOSPHATE GLUCOSE-1-PHOSPHATE TRANSFERASE"/>
    <property type="match status" value="1"/>
</dbReference>
<dbReference type="EMBL" id="CP001013">
    <property type="protein sequence ID" value="ACB34584.1"/>
    <property type="molecule type" value="Genomic_DNA"/>
</dbReference>
<evidence type="ECO:0000256" key="5">
    <source>
        <dbReference type="ARBA" id="ARBA00022989"/>
    </source>
</evidence>
<gene>
    <name evidence="10" type="ordered locus">Lcho_2319</name>
</gene>
<evidence type="ECO:0000313" key="11">
    <source>
        <dbReference type="Proteomes" id="UP000001693"/>
    </source>
</evidence>
<dbReference type="NCBIfam" id="TIGR03023">
    <property type="entry name" value="WcaJ_sugtrans"/>
    <property type="match status" value="1"/>
</dbReference>
<comment type="similarity">
    <text evidence="2">Belongs to the bacterial sugar transferase family.</text>
</comment>
<name>B1Y462_LEPCP</name>
<evidence type="ECO:0000256" key="4">
    <source>
        <dbReference type="ARBA" id="ARBA00022692"/>
    </source>
</evidence>
<dbReference type="GO" id="GO:0089702">
    <property type="term" value="F:undecaprenyl-phosphate glucose phosphotransferase activity"/>
    <property type="evidence" value="ECO:0007669"/>
    <property type="project" value="TreeGrafter"/>
</dbReference>
<evidence type="ECO:0000256" key="1">
    <source>
        <dbReference type="ARBA" id="ARBA00004141"/>
    </source>
</evidence>
<evidence type="ECO:0000259" key="9">
    <source>
        <dbReference type="Pfam" id="PF02397"/>
    </source>
</evidence>